<reference evidence="3" key="1">
    <citation type="submission" date="2025-08" db="UniProtKB">
        <authorList>
            <consortium name="RefSeq"/>
        </authorList>
    </citation>
    <scope>IDENTIFICATION</scope>
    <source>
        <strain evidence="3">Aabys</strain>
        <tissue evidence="3">Whole body</tissue>
    </source>
</reference>
<feature type="compositionally biased region" description="Basic residues" evidence="1">
    <location>
        <begin position="178"/>
        <end position="189"/>
    </location>
</feature>
<protein>
    <submittedName>
        <fullName evidence="3">Uncharacterized protein LOC131801851</fullName>
    </submittedName>
</protein>
<keyword evidence="2" id="KW-1185">Reference proteome</keyword>
<proteinExistence type="predicted"/>
<feature type="region of interest" description="Disordered" evidence="1">
    <location>
        <begin position="157"/>
        <end position="202"/>
    </location>
</feature>
<dbReference type="Proteomes" id="UP001652621">
    <property type="component" value="Unplaced"/>
</dbReference>
<dbReference type="PANTHER" id="PTHR47331">
    <property type="entry name" value="PHD-TYPE DOMAIN-CONTAINING PROTEIN"/>
    <property type="match status" value="1"/>
</dbReference>
<sequence length="378" mass="41120">MENLGKMAATLPDYEDDVPMSDEERELDAMITPISDEPMVTGPPEAVPPSEENLKSENPSTTVPEAPSGDTVVTPPSSAPCRNNQGSSTACVLCDGKHHLRDCKEFRVMRIERRLRTVALHRCCGNCLASTHSLRDCTSRRCCTVCNKQHHTLLHQPSLQDKTPVRSSLQNHPNNSKPSKKLRKRRSSKRPSANISQLPILGPGIAPRHNAAHLVAPRPVSAIQSVATLGPTMVVQVIMANNRIPVRALLDPCAGHSLICRSLADCLGLCPVIVGPERFCQLSVASSYDGTQRISLSARVINLAHLISPSESVSEGLKDHYAGLQLADPRFYETAAVSLVLGPEVYHKVMKPQTYSSPGFPWAQLTIFGWVISGPCNI</sequence>
<dbReference type="RefSeq" id="XP_058976839.1">
    <property type="nucleotide sequence ID" value="XM_059120856.1"/>
</dbReference>
<accession>A0ABM3UTI9</accession>
<evidence type="ECO:0000313" key="2">
    <source>
        <dbReference type="Proteomes" id="UP001652621"/>
    </source>
</evidence>
<feature type="region of interest" description="Disordered" evidence="1">
    <location>
        <begin position="1"/>
        <end position="81"/>
    </location>
</feature>
<organism evidence="2 3">
    <name type="scientific">Musca domestica</name>
    <name type="common">House fly</name>
    <dbReference type="NCBI Taxonomy" id="7370"/>
    <lineage>
        <taxon>Eukaryota</taxon>
        <taxon>Metazoa</taxon>
        <taxon>Ecdysozoa</taxon>
        <taxon>Arthropoda</taxon>
        <taxon>Hexapoda</taxon>
        <taxon>Insecta</taxon>
        <taxon>Pterygota</taxon>
        <taxon>Neoptera</taxon>
        <taxon>Endopterygota</taxon>
        <taxon>Diptera</taxon>
        <taxon>Brachycera</taxon>
        <taxon>Muscomorpha</taxon>
        <taxon>Muscoidea</taxon>
        <taxon>Muscidae</taxon>
        <taxon>Musca</taxon>
    </lineage>
</organism>
<evidence type="ECO:0000256" key="1">
    <source>
        <dbReference type="SAM" id="MobiDB-lite"/>
    </source>
</evidence>
<dbReference type="GeneID" id="131801851"/>
<feature type="compositionally biased region" description="Polar residues" evidence="1">
    <location>
        <begin position="157"/>
        <end position="175"/>
    </location>
</feature>
<feature type="compositionally biased region" description="Acidic residues" evidence="1">
    <location>
        <begin position="13"/>
        <end position="26"/>
    </location>
</feature>
<evidence type="ECO:0000313" key="3">
    <source>
        <dbReference type="RefSeq" id="XP_058976839.1"/>
    </source>
</evidence>
<name>A0ABM3UTI9_MUSDO</name>
<gene>
    <name evidence="3" type="primary">LOC131801851</name>
</gene>